<accession>A0A2G5VSF1</accession>
<comment type="caution">
    <text evidence="2">The sequence shown here is derived from an EMBL/GenBank/DDBJ whole genome shotgun (WGS) entry which is preliminary data.</text>
</comment>
<feature type="compositionally biased region" description="Polar residues" evidence="1">
    <location>
        <begin position="39"/>
        <end position="63"/>
    </location>
</feature>
<gene>
    <name evidence="2" type="primary">Cnig_chr_I.g3875</name>
    <name evidence="2" type="ORF">B9Z55_003875</name>
</gene>
<feature type="region of interest" description="Disordered" evidence="1">
    <location>
        <begin position="93"/>
        <end position="159"/>
    </location>
</feature>
<feature type="region of interest" description="Disordered" evidence="1">
    <location>
        <begin position="1"/>
        <end position="63"/>
    </location>
</feature>
<feature type="compositionally biased region" description="Polar residues" evidence="1">
    <location>
        <begin position="1"/>
        <end position="24"/>
    </location>
</feature>
<dbReference type="AlphaFoldDB" id="A0A2G5VSF1"/>
<name>A0A2G5VSF1_9PELO</name>
<evidence type="ECO:0000313" key="3">
    <source>
        <dbReference type="Proteomes" id="UP000230233"/>
    </source>
</evidence>
<feature type="compositionally biased region" description="Basic and acidic residues" evidence="1">
    <location>
        <begin position="102"/>
        <end position="117"/>
    </location>
</feature>
<feature type="compositionally biased region" description="Polar residues" evidence="1">
    <location>
        <begin position="133"/>
        <end position="143"/>
    </location>
</feature>
<proteinExistence type="predicted"/>
<feature type="compositionally biased region" description="Low complexity" evidence="1">
    <location>
        <begin position="25"/>
        <end position="36"/>
    </location>
</feature>
<feature type="compositionally biased region" description="Basic and acidic residues" evidence="1">
    <location>
        <begin position="258"/>
        <end position="270"/>
    </location>
</feature>
<keyword evidence="3" id="KW-1185">Reference proteome</keyword>
<protein>
    <submittedName>
        <fullName evidence="2">Uncharacterized protein</fullName>
    </submittedName>
</protein>
<reference evidence="3" key="1">
    <citation type="submission" date="2017-10" db="EMBL/GenBank/DDBJ databases">
        <title>Rapid genome shrinkage in a self-fertile nematode reveals novel sperm competition proteins.</title>
        <authorList>
            <person name="Yin D."/>
            <person name="Schwarz E.M."/>
            <person name="Thomas C.G."/>
            <person name="Felde R.L."/>
            <person name="Korf I.F."/>
            <person name="Cutter A.D."/>
            <person name="Schartner C.M."/>
            <person name="Ralston E.J."/>
            <person name="Meyer B.J."/>
            <person name="Haag E.S."/>
        </authorList>
    </citation>
    <scope>NUCLEOTIDE SEQUENCE [LARGE SCALE GENOMIC DNA]</scope>
    <source>
        <strain evidence="3">JU1422</strain>
    </source>
</reference>
<dbReference type="EMBL" id="PDUG01000001">
    <property type="protein sequence ID" value="PIC54755.1"/>
    <property type="molecule type" value="Genomic_DNA"/>
</dbReference>
<evidence type="ECO:0000313" key="2">
    <source>
        <dbReference type="EMBL" id="PIC54755.1"/>
    </source>
</evidence>
<sequence>MIPTTPSSRLSGDAPSTVNIAHHNSATSPTSTDTDAMNGRSTSSKATQQHGRQSDQITNGTWNFKQRLDGKNIINNLGCSLDRKDAVNKVKLQRESTPIGRGQEEGHKYNPDLRQEESSPVGQKLQRSRRTQDTNQDDSPSSRSPEDVPSKSNGPMDITVTSTDWQWNFQRKLEVQVNDIWSGCCHHEDEIKPTTGTIQSRHLPSRSSTQGVKLIQVKQTVSTRRSPKPERSAKRVRHRNLLMKDSRSRRNINQSRTTDGRPRNPMEDVFKVIPFSPREGQTPSTSEPRHQTPQECRTQPIKGKCARCDHTDSYHNVQRIRSRQDYPVNSQPRGFMRNRSLRQLHFKDSHDTSNS</sequence>
<evidence type="ECO:0000256" key="1">
    <source>
        <dbReference type="SAM" id="MobiDB-lite"/>
    </source>
</evidence>
<feature type="compositionally biased region" description="Polar residues" evidence="1">
    <location>
        <begin position="195"/>
        <end position="224"/>
    </location>
</feature>
<dbReference type="Proteomes" id="UP000230233">
    <property type="component" value="Chromosome I"/>
</dbReference>
<feature type="region of interest" description="Disordered" evidence="1">
    <location>
        <begin position="195"/>
        <end position="300"/>
    </location>
</feature>
<organism evidence="2 3">
    <name type="scientific">Caenorhabditis nigoni</name>
    <dbReference type="NCBI Taxonomy" id="1611254"/>
    <lineage>
        <taxon>Eukaryota</taxon>
        <taxon>Metazoa</taxon>
        <taxon>Ecdysozoa</taxon>
        <taxon>Nematoda</taxon>
        <taxon>Chromadorea</taxon>
        <taxon>Rhabditida</taxon>
        <taxon>Rhabditina</taxon>
        <taxon>Rhabditomorpha</taxon>
        <taxon>Rhabditoidea</taxon>
        <taxon>Rhabditidae</taxon>
        <taxon>Peloderinae</taxon>
        <taxon>Caenorhabditis</taxon>
    </lineage>
</organism>